<accession>A0A178TBC4</accession>
<name>A0A178TBC4_9BACL</name>
<keyword evidence="2" id="KW-1185">Reference proteome</keyword>
<dbReference type="EMBL" id="LUCQ01000105">
    <property type="protein sequence ID" value="OAO78577.1"/>
    <property type="molecule type" value="Genomic_DNA"/>
</dbReference>
<sequence>MELKVEDKYLLEIFANELNSNLKPKEYEQYYQNRSKKNIMHIFLFIQRKYFTI</sequence>
<reference evidence="1 2" key="1">
    <citation type="submission" date="2016-03" db="EMBL/GenBank/DDBJ databases">
        <title>Spore heat resistance.</title>
        <authorList>
            <person name="Boekhorst J."/>
            <person name="Berendsen E.M."/>
            <person name="Wells-Bennik M.H."/>
            <person name="Kuipers O.P."/>
        </authorList>
    </citation>
    <scope>NUCLEOTIDE SEQUENCE [LARGE SCALE GENOMIC DNA]</scope>
    <source>
        <strain evidence="1 2">AF16</strain>
    </source>
</reference>
<gene>
    <name evidence="1" type="ORF">TAF16_1844</name>
</gene>
<dbReference type="PATRIC" id="fig|33934.7.peg.907"/>
<dbReference type="AlphaFoldDB" id="A0A178TBC4"/>
<organism evidence="1 2">
    <name type="scientific">Anoxybacillus flavithermus</name>
    <dbReference type="NCBI Taxonomy" id="33934"/>
    <lineage>
        <taxon>Bacteria</taxon>
        <taxon>Bacillati</taxon>
        <taxon>Bacillota</taxon>
        <taxon>Bacilli</taxon>
        <taxon>Bacillales</taxon>
        <taxon>Anoxybacillaceae</taxon>
        <taxon>Anoxybacillus</taxon>
    </lineage>
</organism>
<proteinExistence type="predicted"/>
<dbReference type="Proteomes" id="UP000078336">
    <property type="component" value="Unassembled WGS sequence"/>
</dbReference>
<comment type="caution">
    <text evidence="1">The sequence shown here is derived from an EMBL/GenBank/DDBJ whole genome shotgun (WGS) entry which is preliminary data.</text>
</comment>
<protein>
    <submittedName>
        <fullName evidence="1">Uncharacterized protein</fullName>
    </submittedName>
</protein>
<evidence type="ECO:0000313" key="2">
    <source>
        <dbReference type="Proteomes" id="UP000078336"/>
    </source>
</evidence>
<evidence type="ECO:0000313" key="1">
    <source>
        <dbReference type="EMBL" id="OAO78577.1"/>
    </source>
</evidence>